<dbReference type="Proteomes" id="UP000824002">
    <property type="component" value="Unassembled WGS sequence"/>
</dbReference>
<evidence type="ECO:0000256" key="3">
    <source>
        <dbReference type="ARBA" id="ARBA00022917"/>
    </source>
</evidence>
<dbReference type="InterPro" id="IPR053905">
    <property type="entry name" value="EF-G-like_DII"/>
</dbReference>
<dbReference type="InterPro" id="IPR027417">
    <property type="entry name" value="P-loop_NTPase"/>
</dbReference>
<dbReference type="InterPro" id="IPR000795">
    <property type="entry name" value="T_Tr_GTP-bd_dom"/>
</dbReference>
<evidence type="ECO:0000256" key="5">
    <source>
        <dbReference type="ARBA" id="ARBA00023251"/>
    </source>
</evidence>
<organism evidence="7 8">
    <name type="scientific">Candidatus Merdivicinus excrementipullorum</name>
    <dbReference type="NCBI Taxonomy" id="2840867"/>
    <lineage>
        <taxon>Bacteria</taxon>
        <taxon>Bacillati</taxon>
        <taxon>Bacillota</taxon>
        <taxon>Clostridia</taxon>
        <taxon>Eubacteriales</taxon>
        <taxon>Oscillospiraceae</taxon>
        <taxon>Oscillospiraceae incertae sedis</taxon>
        <taxon>Candidatus Merdivicinus</taxon>
    </lineage>
</organism>
<dbReference type="SUPFAM" id="SSF54980">
    <property type="entry name" value="EF-G C-terminal domain-like"/>
    <property type="match status" value="2"/>
</dbReference>
<dbReference type="Pfam" id="PF00009">
    <property type="entry name" value="GTP_EFTU"/>
    <property type="match status" value="1"/>
</dbReference>
<keyword evidence="4" id="KW-0342">GTP-binding</keyword>
<dbReference type="Gene3D" id="3.30.230.10">
    <property type="match status" value="1"/>
</dbReference>
<dbReference type="InterPro" id="IPR020568">
    <property type="entry name" value="Ribosomal_Su5_D2-typ_SF"/>
</dbReference>
<dbReference type="SUPFAM" id="SSF52540">
    <property type="entry name" value="P-loop containing nucleoside triphosphate hydrolases"/>
    <property type="match status" value="1"/>
</dbReference>
<evidence type="ECO:0000256" key="2">
    <source>
        <dbReference type="ARBA" id="ARBA00022741"/>
    </source>
</evidence>
<dbReference type="PANTHER" id="PTHR43261">
    <property type="entry name" value="TRANSLATION ELONGATION FACTOR G-RELATED"/>
    <property type="match status" value="1"/>
</dbReference>
<dbReference type="InterPro" id="IPR000640">
    <property type="entry name" value="EFG_V-like"/>
</dbReference>
<dbReference type="AlphaFoldDB" id="A0A9D1FKT9"/>
<dbReference type="GO" id="GO:0032790">
    <property type="term" value="P:ribosome disassembly"/>
    <property type="evidence" value="ECO:0007669"/>
    <property type="project" value="TreeGrafter"/>
</dbReference>
<evidence type="ECO:0000256" key="4">
    <source>
        <dbReference type="ARBA" id="ARBA00023134"/>
    </source>
</evidence>
<dbReference type="InterPro" id="IPR009000">
    <property type="entry name" value="Transl_B-barrel_sf"/>
</dbReference>
<evidence type="ECO:0000256" key="1">
    <source>
        <dbReference type="ARBA" id="ARBA00003987"/>
    </source>
</evidence>
<sequence length="660" mass="72122">MDGQELKKGAKLICAGLLAHADAGKTTLTEQLLYLAGAIRKAGSVDDGTAQTDWLDVERRRGISVRAASSRLTLGDTAVNLIDTPGHADFSGEVERSLGALDGAVLLLSAVEGVQAQTKLIWKAMETLNLPGIIFLNKIDRAGSGCKKVLSQLTREFPGSRFFPMQSVRGEGEIDAAVSGPDWEDSSFQENLLLELADFDPEMEEAVLNEEQPPLPKLQDSLKRAVAARQITPVFFGSAKTGVGCRELLDGMVSLLPPASQDTDAPLSGLVYKVEYDPVMGKAAHIRLLGGKLQNRDPVPVLGQEEPEKITQIRRRMGEKAQDIGEITAGDIGVVYGLSKIKTGDIIGAEPVNRACSIAAPLLQVQVYPEKAEELPALVEALRQLSDEDPLLDLLWLPEERELHIKITGVIQLEVLEELIAQRFGLKAAFSKPTVIYKETPAHEGIGYESYTWPKPCWAQVELKIEPLPRGSGTQYESAIKEKQIFYRYQNHIKTSVFQNLKQGVYGWEVTDAKITLIGGSHHTIHTHPLDFFVATPVALLDGLTKCGSILLEPMLAVQMTAPEEVLGRVLGDITAMRGEFDTPVIANGEFTLEARIPAADSIDYPIAFRSLTSGKGLYSTRFDGYQECPLELGKTCPRRGVDPLDRAKWILWARNAITG</sequence>
<keyword evidence="3" id="KW-0648">Protein biosynthesis</keyword>
<feature type="domain" description="Tr-type G" evidence="6">
    <location>
        <begin position="10"/>
        <end position="260"/>
    </location>
</feature>
<comment type="function">
    <text evidence="1">Abolishes the inhibitory effect of tetracyclin on protein synthesis by a non-covalent modification of the ribosomes.</text>
</comment>
<dbReference type="Gene3D" id="3.40.50.300">
    <property type="entry name" value="P-loop containing nucleotide triphosphate hydrolases"/>
    <property type="match status" value="1"/>
</dbReference>
<dbReference type="Gene3D" id="3.30.70.240">
    <property type="match status" value="1"/>
</dbReference>
<dbReference type="SMART" id="SM00838">
    <property type="entry name" value="EFG_C"/>
    <property type="match status" value="1"/>
</dbReference>
<dbReference type="GO" id="GO:0005525">
    <property type="term" value="F:GTP binding"/>
    <property type="evidence" value="ECO:0007669"/>
    <property type="project" value="UniProtKB-KW"/>
</dbReference>
<accession>A0A9D1FKT9</accession>
<dbReference type="Pfam" id="PF22042">
    <property type="entry name" value="EF-G_D2"/>
    <property type="match status" value="1"/>
</dbReference>
<protein>
    <submittedName>
        <fullName evidence="7">TetM/TetW/TetO/TetS family tetracycline resistance ribosomal protection protein</fullName>
    </submittedName>
</protein>
<dbReference type="SUPFAM" id="SSF54211">
    <property type="entry name" value="Ribosomal protein S5 domain 2-like"/>
    <property type="match status" value="1"/>
</dbReference>
<dbReference type="InterPro" id="IPR014721">
    <property type="entry name" value="Ribsml_uS5_D2-typ_fold_subgr"/>
</dbReference>
<dbReference type="GO" id="GO:0006412">
    <property type="term" value="P:translation"/>
    <property type="evidence" value="ECO:0007669"/>
    <property type="project" value="UniProtKB-KW"/>
</dbReference>
<keyword evidence="5" id="KW-0046">Antibiotic resistance</keyword>
<evidence type="ECO:0000313" key="7">
    <source>
        <dbReference type="EMBL" id="HIS75542.1"/>
    </source>
</evidence>
<dbReference type="PRINTS" id="PR01037">
    <property type="entry name" value="TCRTETOQM"/>
</dbReference>
<dbReference type="SUPFAM" id="SSF50447">
    <property type="entry name" value="Translation proteins"/>
    <property type="match status" value="1"/>
</dbReference>
<dbReference type="SMART" id="SM00889">
    <property type="entry name" value="EFG_IV"/>
    <property type="match status" value="1"/>
</dbReference>
<comment type="caution">
    <text evidence="7">The sequence shown here is derived from an EMBL/GenBank/DDBJ whole genome shotgun (WGS) entry which is preliminary data.</text>
</comment>
<evidence type="ECO:0000313" key="8">
    <source>
        <dbReference type="Proteomes" id="UP000824002"/>
    </source>
</evidence>
<dbReference type="NCBIfam" id="TIGR00231">
    <property type="entry name" value="small_GTP"/>
    <property type="match status" value="1"/>
</dbReference>
<dbReference type="InterPro" id="IPR035647">
    <property type="entry name" value="EFG_III/V"/>
</dbReference>
<dbReference type="Gene3D" id="3.30.70.870">
    <property type="entry name" value="Elongation Factor G (Translational Gtpase), domain 3"/>
    <property type="match status" value="1"/>
</dbReference>
<keyword evidence="2" id="KW-0547">Nucleotide-binding</keyword>
<dbReference type="PROSITE" id="PS51722">
    <property type="entry name" value="G_TR_2"/>
    <property type="match status" value="1"/>
</dbReference>
<dbReference type="InterPro" id="IPR035650">
    <property type="entry name" value="Tet_C"/>
</dbReference>
<dbReference type="Gene3D" id="2.40.30.10">
    <property type="entry name" value="Translation factors"/>
    <property type="match status" value="1"/>
</dbReference>
<name>A0A9D1FKT9_9FIRM</name>
<dbReference type="InterPro" id="IPR005225">
    <property type="entry name" value="Small_GTP-bd"/>
</dbReference>
<dbReference type="InterPro" id="IPR031157">
    <property type="entry name" value="G_TR_CS"/>
</dbReference>
<dbReference type="CDD" id="cd03711">
    <property type="entry name" value="Tet_C"/>
    <property type="match status" value="1"/>
</dbReference>
<dbReference type="PROSITE" id="PS00301">
    <property type="entry name" value="G_TR_1"/>
    <property type="match status" value="1"/>
</dbReference>
<evidence type="ECO:0000259" key="6">
    <source>
        <dbReference type="PROSITE" id="PS51722"/>
    </source>
</evidence>
<dbReference type="GO" id="GO:0046677">
    <property type="term" value="P:response to antibiotic"/>
    <property type="evidence" value="ECO:0007669"/>
    <property type="project" value="UniProtKB-KW"/>
</dbReference>
<dbReference type="Pfam" id="PF03764">
    <property type="entry name" value="EFG_IV"/>
    <property type="match status" value="1"/>
</dbReference>
<reference evidence="7" key="2">
    <citation type="journal article" date="2021" name="PeerJ">
        <title>Extensive microbial diversity within the chicken gut microbiome revealed by metagenomics and culture.</title>
        <authorList>
            <person name="Gilroy R."/>
            <person name="Ravi A."/>
            <person name="Getino M."/>
            <person name="Pursley I."/>
            <person name="Horton D.L."/>
            <person name="Alikhan N.F."/>
            <person name="Baker D."/>
            <person name="Gharbi K."/>
            <person name="Hall N."/>
            <person name="Watson M."/>
            <person name="Adriaenssens E.M."/>
            <person name="Foster-Nyarko E."/>
            <person name="Jarju S."/>
            <person name="Secka A."/>
            <person name="Antonio M."/>
            <person name="Oren A."/>
            <person name="Chaudhuri R.R."/>
            <person name="La Ragione R."/>
            <person name="Hildebrand F."/>
            <person name="Pallen M.J."/>
        </authorList>
    </citation>
    <scope>NUCLEOTIDE SEQUENCE</scope>
    <source>
        <strain evidence="7">CHK199-13235</strain>
    </source>
</reference>
<dbReference type="GO" id="GO:0003924">
    <property type="term" value="F:GTPase activity"/>
    <property type="evidence" value="ECO:0007669"/>
    <property type="project" value="InterPro"/>
</dbReference>
<dbReference type="Pfam" id="PF00679">
    <property type="entry name" value="EFG_C"/>
    <property type="match status" value="1"/>
</dbReference>
<proteinExistence type="predicted"/>
<dbReference type="InterPro" id="IPR005517">
    <property type="entry name" value="Transl_elong_EFG/EF2_IV"/>
</dbReference>
<dbReference type="EMBL" id="DVJP01000018">
    <property type="protein sequence ID" value="HIS75542.1"/>
    <property type="molecule type" value="Genomic_DNA"/>
</dbReference>
<gene>
    <name evidence="7" type="ORF">IAB51_01910</name>
</gene>
<dbReference type="PRINTS" id="PR00315">
    <property type="entry name" value="ELONGATNFCT"/>
</dbReference>
<reference evidence="7" key="1">
    <citation type="submission" date="2020-10" db="EMBL/GenBank/DDBJ databases">
        <authorList>
            <person name="Gilroy R."/>
        </authorList>
    </citation>
    <scope>NUCLEOTIDE SEQUENCE</scope>
    <source>
        <strain evidence="7">CHK199-13235</strain>
    </source>
</reference>
<dbReference type="PANTHER" id="PTHR43261:SF1">
    <property type="entry name" value="RIBOSOME-RELEASING FACTOR 2, MITOCHONDRIAL"/>
    <property type="match status" value="1"/>
</dbReference>